<reference evidence="1" key="1">
    <citation type="submission" date="2023-03" db="EMBL/GenBank/DDBJ databases">
        <title>Massive genome expansion in bonnet fungi (Mycena s.s.) driven by repeated elements and novel gene families across ecological guilds.</title>
        <authorList>
            <consortium name="Lawrence Berkeley National Laboratory"/>
            <person name="Harder C.B."/>
            <person name="Miyauchi S."/>
            <person name="Viragh M."/>
            <person name="Kuo A."/>
            <person name="Thoen E."/>
            <person name="Andreopoulos B."/>
            <person name="Lu D."/>
            <person name="Skrede I."/>
            <person name="Drula E."/>
            <person name="Henrissat B."/>
            <person name="Morin E."/>
            <person name="Kohler A."/>
            <person name="Barry K."/>
            <person name="LaButti K."/>
            <person name="Morin E."/>
            <person name="Salamov A."/>
            <person name="Lipzen A."/>
            <person name="Mereny Z."/>
            <person name="Hegedus B."/>
            <person name="Baldrian P."/>
            <person name="Stursova M."/>
            <person name="Weitz H."/>
            <person name="Taylor A."/>
            <person name="Grigoriev I.V."/>
            <person name="Nagy L.G."/>
            <person name="Martin F."/>
            <person name="Kauserud H."/>
        </authorList>
    </citation>
    <scope>NUCLEOTIDE SEQUENCE</scope>
    <source>
        <strain evidence="1">CBHHK002</strain>
    </source>
</reference>
<name>A0AAD6ZFG3_9AGAR</name>
<evidence type="ECO:0000313" key="2">
    <source>
        <dbReference type="Proteomes" id="UP001218218"/>
    </source>
</evidence>
<dbReference type="Proteomes" id="UP001218218">
    <property type="component" value="Unassembled WGS sequence"/>
</dbReference>
<organism evidence="1 2">
    <name type="scientific">Mycena albidolilacea</name>
    <dbReference type="NCBI Taxonomy" id="1033008"/>
    <lineage>
        <taxon>Eukaryota</taxon>
        <taxon>Fungi</taxon>
        <taxon>Dikarya</taxon>
        <taxon>Basidiomycota</taxon>
        <taxon>Agaricomycotina</taxon>
        <taxon>Agaricomycetes</taxon>
        <taxon>Agaricomycetidae</taxon>
        <taxon>Agaricales</taxon>
        <taxon>Marasmiineae</taxon>
        <taxon>Mycenaceae</taxon>
        <taxon>Mycena</taxon>
    </lineage>
</organism>
<accession>A0AAD6ZFG3</accession>
<gene>
    <name evidence="1" type="ORF">DFH08DRAFT_890141</name>
</gene>
<keyword evidence="2" id="KW-1185">Reference proteome</keyword>
<comment type="caution">
    <text evidence="1">The sequence shown here is derived from an EMBL/GenBank/DDBJ whole genome shotgun (WGS) entry which is preliminary data.</text>
</comment>
<dbReference type="EMBL" id="JARIHO010000053">
    <property type="protein sequence ID" value="KAJ7320752.1"/>
    <property type="molecule type" value="Genomic_DNA"/>
</dbReference>
<proteinExistence type="predicted"/>
<sequence>MAGNPNTLIVLGSSPDSYFIGYGRRYFAENMPESLTNHAKDELSVSMTQWISMSKGLDTWVSHNTATGKFHFNGNINQDIRDHLSGANGKAAAEFVSFPDCDNPAHYFVKGKSAGVWNAFLDDYFVQKLRKTGAEVKDFDAGLTGMLFGKGKTYILMFQAGFLGDVDDNEVTSEDHPLYKVLVEYSDGWCIERGSTLCFYDSRYFFLKFRRPGESLIKMHWNLPPNMNAKLAELREVAEQPEEQAALMEEEQTWKRVAKMRMITEVGANSMLFHQYRRTVRYN</sequence>
<dbReference type="AlphaFoldDB" id="A0AAD6ZFG3"/>
<evidence type="ECO:0000313" key="1">
    <source>
        <dbReference type="EMBL" id="KAJ7320752.1"/>
    </source>
</evidence>
<protein>
    <submittedName>
        <fullName evidence="1">Uncharacterized protein</fullName>
    </submittedName>
</protein>